<comment type="caution">
    <text evidence="2">The sequence shown here is derived from an EMBL/GenBank/DDBJ whole genome shotgun (WGS) entry which is preliminary data.</text>
</comment>
<keyword evidence="3" id="KW-1185">Reference proteome</keyword>
<feature type="compositionally biased region" description="Polar residues" evidence="1">
    <location>
        <begin position="1"/>
        <end position="20"/>
    </location>
</feature>
<evidence type="ECO:0000313" key="2">
    <source>
        <dbReference type="EMBL" id="KAK4420171.1"/>
    </source>
</evidence>
<proteinExistence type="predicted"/>
<reference evidence="2" key="2">
    <citation type="journal article" date="2024" name="Plant">
        <title>Genomic evolution and insights into agronomic trait innovations of Sesamum species.</title>
        <authorList>
            <person name="Miao H."/>
            <person name="Wang L."/>
            <person name="Qu L."/>
            <person name="Liu H."/>
            <person name="Sun Y."/>
            <person name="Le M."/>
            <person name="Wang Q."/>
            <person name="Wei S."/>
            <person name="Zheng Y."/>
            <person name="Lin W."/>
            <person name="Duan Y."/>
            <person name="Cao H."/>
            <person name="Xiong S."/>
            <person name="Wang X."/>
            <person name="Wei L."/>
            <person name="Li C."/>
            <person name="Ma Q."/>
            <person name="Ju M."/>
            <person name="Zhao R."/>
            <person name="Li G."/>
            <person name="Mu C."/>
            <person name="Tian Q."/>
            <person name="Mei H."/>
            <person name="Zhang T."/>
            <person name="Gao T."/>
            <person name="Zhang H."/>
        </authorList>
    </citation>
    <scope>NUCLEOTIDE SEQUENCE</scope>
    <source>
        <strain evidence="2">3651</strain>
    </source>
</reference>
<protein>
    <submittedName>
        <fullName evidence="2">Uncharacterized protein</fullName>
    </submittedName>
</protein>
<organism evidence="2 3">
    <name type="scientific">Sesamum alatum</name>
    <dbReference type="NCBI Taxonomy" id="300844"/>
    <lineage>
        <taxon>Eukaryota</taxon>
        <taxon>Viridiplantae</taxon>
        <taxon>Streptophyta</taxon>
        <taxon>Embryophyta</taxon>
        <taxon>Tracheophyta</taxon>
        <taxon>Spermatophyta</taxon>
        <taxon>Magnoliopsida</taxon>
        <taxon>eudicotyledons</taxon>
        <taxon>Gunneridae</taxon>
        <taxon>Pentapetalae</taxon>
        <taxon>asterids</taxon>
        <taxon>lamiids</taxon>
        <taxon>Lamiales</taxon>
        <taxon>Pedaliaceae</taxon>
        <taxon>Sesamum</taxon>
    </lineage>
</organism>
<evidence type="ECO:0000313" key="3">
    <source>
        <dbReference type="Proteomes" id="UP001293254"/>
    </source>
</evidence>
<reference evidence="2" key="1">
    <citation type="submission" date="2020-06" db="EMBL/GenBank/DDBJ databases">
        <authorList>
            <person name="Li T."/>
            <person name="Hu X."/>
            <person name="Zhang T."/>
            <person name="Song X."/>
            <person name="Zhang H."/>
            <person name="Dai N."/>
            <person name="Sheng W."/>
            <person name="Hou X."/>
            <person name="Wei L."/>
        </authorList>
    </citation>
    <scope>NUCLEOTIDE SEQUENCE</scope>
    <source>
        <strain evidence="2">3651</strain>
        <tissue evidence="2">Leaf</tissue>
    </source>
</reference>
<name>A0AAE2CFE6_9LAMI</name>
<dbReference type="AlphaFoldDB" id="A0AAE2CFE6"/>
<feature type="compositionally biased region" description="Polar residues" evidence="1">
    <location>
        <begin position="30"/>
        <end position="41"/>
    </location>
</feature>
<gene>
    <name evidence="2" type="ORF">Salat_2430000</name>
</gene>
<dbReference type="EMBL" id="JACGWO010000009">
    <property type="protein sequence ID" value="KAK4420171.1"/>
    <property type="molecule type" value="Genomic_DNA"/>
</dbReference>
<accession>A0AAE2CFE6</accession>
<evidence type="ECO:0000256" key="1">
    <source>
        <dbReference type="SAM" id="MobiDB-lite"/>
    </source>
</evidence>
<sequence>METQSSEPIDQMSMETNATARNKGKRVMFSKNQQPNPQQDQEAAVRQKGSESGNYLKENLRTNITDETGAEAIHQNCSQEIVEDSEDDFNYDDPIIAELLDKDWIRNLLIIEEALMTKQPTLTLPVLRLGLKGV</sequence>
<feature type="region of interest" description="Disordered" evidence="1">
    <location>
        <begin position="1"/>
        <end position="56"/>
    </location>
</feature>
<dbReference type="Proteomes" id="UP001293254">
    <property type="component" value="Unassembled WGS sequence"/>
</dbReference>